<sequence>MASTQSTIMDMNMIDLFEAIASGQLGPSEVAPDLHPHEPRHLKDATESEQASGTRVKRRKRSRSRSRDAAASIHPLSVVSVFSNLMIVEDTLRKRYVDLEKSRRNHAGFFYFMVGLACLLTYVNLVTPSPYRWIRFLEVMLNITIYISLGLFYLTGLYGKTFVVAPRFIHDTNKGLRGLNVRLVKVPPTWRERFWRIIDPVYVVRYGRLVQLVLVPRAFSAHFVELWELYRREFWEKERRRQLKKAKQSGARRKRKSPRPRLSSFSNPTGELDDLHVQQLEL</sequence>
<dbReference type="OrthoDB" id="5599171at2759"/>
<feature type="region of interest" description="Disordered" evidence="1">
    <location>
        <begin position="245"/>
        <end position="273"/>
    </location>
</feature>
<evidence type="ECO:0000256" key="1">
    <source>
        <dbReference type="SAM" id="MobiDB-lite"/>
    </source>
</evidence>
<dbReference type="PANTHER" id="PTHR28249">
    <property type="entry name" value="SPORULATION-SPECIFIC PROTEIN SPO7"/>
    <property type="match status" value="1"/>
</dbReference>
<keyword evidence="2" id="KW-0472">Membrane</keyword>
<feature type="transmembrane region" description="Helical" evidence="2">
    <location>
        <begin position="108"/>
        <end position="127"/>
    </location>
</feature>
<dbReference type="GO" id="GO:0004721">
    <property type="term" value="F:phosphoprotein phosphatase activity"/>
    <property type="evidence" value="ECO:0007669"/>
    <property type="project" value="TreeGrafter"/>
</dbReference>
<feature type="transmembrane region" description="Helical" evidence="2">
    <location>
        <begin position="139"/>
        <end position="158"/>
    </location>
</feature>
<accession>A0A2T0FNT3</accession>
<dbReference type="Pfam" id="PF03907">
    <property type="entry name" value="Spo7"/>
    <property type="match status" value="2"/>
</dbReference>
<dbReference type="Proteomes" id="UP000238350">
    <property type="component" value="Unassembled WGS sequence"/>
</dbReference>
<name>A0A2T0FNT3_9ASCO</name>
<evidence type="ECO:0000313" key="3">
    <source>
        <dbReference type="EMBL" id="PRT56638.1"/>
    </source>
</evidence>
<keyword evidence="4" id="KW-1185">Reference proteome</keyword>
<dbReference type="PANTHER" id="PTHR28249:SF1">
    <property type="entry name" value="SPORULATION-SPECIFIC PROTEIN SPO7"/>
    <property type="match status" value="1"/>
</dbReference>
<dbReference type="STRING" id="45607.A0A2T0FNT3"/>
<evidence type="ECO:0000256" key="2">
    <source>
        <dbReference type="SAM" id="Phobius"/>
    </source>
</evidence>
<dbReference type="InterPro" id="IPR005605">
    <property type="entry name" value="Spo7"/>
</dbReference>
<evidence type="ECO:0000313" key="4">
    <source>
        <dbReference type="Proteomes" id="UP000238350"/>
    </source>
</evidence>
<comment type="caution">
    <text evidence="3">The sequence shown here is derived from an EMBL/GenBank/DDBJ whole genome shotgun (WGS) entry which is preliminary data.</text>
</comment>
<protein>
    <submittedName>
        <fullName evidence="3">Sporulation-specific protein SPO7</fullName>
    </submittedName>
</protein>
<feature type="compositionally biased region" description="Basic residues" evidence="1">
    <location>
        <begin position="55"/>
        <end position="64"/>
    </location>
</feature>
<gene>
    <name evidence="3" type="ORF">B9G98_04258</name>
</gene>
<dbReference type="EMBL" id="NDIQ01000022">
    <property type="protein sequence ID" value="PRT56638.1"/>
    <property type="molecule type" value="Genomic_DNA"/>
</dbReference>
<dbReference type="GO" id="GO:0071595">
    <property type="term" value="C:Nem1-Spo7 phosphatase complex"/>
    <property type="evidence" value="ECO:0007669"/>
    <property type="project" value="TreeGrafter"/>
</dbReference>
<feature type="compositionally biased region" description="Basic and acidic residues" evidence="1">
    <location>
        <begin position="32"/>
        <end position="46"/>
    </location>
</feature>
<keyword evidence="2" id="KW-0812">Transmembrane</keyword>
<dbReference type="GO" id="GO:0019888">
    <property type="term" value="F:protein phosphatase regulator activity"/>
    <property type="evidence" value="ECO:0007669"/>
    <property type="project" value="InterPro"/>
</dbReference>
<keyword evidence="2" id="KW-1133">Transmembrane helix</keyword>
<feature type="compositionally biased region" description="Basic residues" evidence="1">
    <location>
        <begin position="245"/>
        <end position="259"/>
    </location>
</feature>
<reference evidence="3 4" key="1">
    <citation type="submission" date="2017-04" db="EMBL/GenBank/DDBJ databases">
        <title>Genome sequencing of [Candida] sorbophila.</title>
        <authorList>
            <person name="Ahn J.O."/>
        </authorList>
    </citation>
    <scope>NUCLEOTIDE SEQUENCE [LARGE SCALE GENOMIC DNA]</scope>
    <source>
        <strain evidence="3 4">DS02</strain>
    </source>
</reference>
<dbReference type="AlphaFoldDB" id="A0A2T0FNT3"/>
<proteinExistence type="predicted"/>
<feature type="transmembrane region" description="Helical" evidence="2">
    <location>
        <begin position="69"/>
        <end position="88"/>
    </location>
</feature>
<dbReference type="GO" id="GO:0006998">
    <property type="term" value="P:nuclear envelope organization"/>
    <property type="evidence" value="ECO:0007669"/>
    <property type="project" value="TreeGrafter"/>
</dbReference>
<dbReference type="GeneID" id="36518006"/>
<organism evidence="3 4">
    <name type="scientific">Wickerhamiella sorbophila</name>
    <dbReference type="NCBI Taxonomy" id="45607"/>
    <lineage>
        <taxon>Eukaryota</taxon>
        <taxon>Fungi</taxon>
        <taxon>Dikarya</taxon>
        <taxon>Ascomycota</taxon>
        <taxon>Saccharomycotina</taxon>
        <taxon>Dipodascomycetes</taxon>
        <taxon>Dipodascales</taxon>
        <taxon>Trichomonascaceae</taxon>
        <taxon>Wickerhamiella</taxon>
    </lineage>
</organism>
<dbReference type="RefSeq" id="XP_024666583.1">
    <property type="nucleotide sequence ID" value="XM_024810815.1"/>
</dbReference>
<feature type="region of interest" description="Disordered" evidence="1">
    <location>
        <begin position="28"/>
        <end position="69"/>
    </location>
</feature>